<dbReference type="Proteomes" id="UP000314982">
    <property type="component" value="Unassembled WGS sequence"/>
</dbReference>
<reference evidence="1" key="2">
    <citation type="submission" date="2025-08" db="UniProtKB">
        <authorList>
            <consortium name="Ensembl"/>
        </authorList>
    </citation>
    <scope>IDENTIFICATION</scope>
</reference>
<evidence type="ECO:0000313" key="1">
    <source>
        <dbReference type="Ensembl" id="ENSHHUP00000068258.1"/>
    </source>
</evidence>
<sequence length="335" mass="39221">MFITRDLGKDGFLVAGQMMIPDRSKNEICSVPYKYFVYSKWNGKHYDHGTYEHIYQTNSRHIVNRCLSISQDLLTHEGEWHQYDDVIYPEPKQDLLSRVTNWFQWWDAMKSNLVKGRQLAGKEMLEGIFDLLRTWTEVNVRSFFSQVKQFFTTYSYPCVYDGGKAPWELSFGEEQVRRLMKDFMEENLDPHSQKGKEKMVFLSDPLKAGIIILIVYNKYRLKEDNRGQLSHLCQLLCLPKKPRDDFLVYWTDFTKGLPEHIGVAEEVESLCNVAREGSVVSWILVIPLLHLLRGDSKPFEPIPPTMDPPFATWAGLKGIRIKDPYRDTRYESVKC</sequence>
<proteinExistence type="predicted"/>
<dbReference type="AlphaFoldDB" id="A0A4W5Q1F6"/>
<dbReference type="GO" id="GO:0004842">
    <property type="term" value="F:ubiquitin-protein transferase activity"/>
    <property type="evidence" value="ECO:0007669"/>
    <property type="project" value="InterPro"/>
</dbReference>
<dbReference type="GeneTree" id="ENSGT00940000166332"/>
<evidence type="ECO:0000313" key="2">
    <source>
        <dbReference type="Proteomes" id="UP000314982"/>
    </source>
</evidence>
<dbReference type="GO" id="GO:0016887">
    <property type="term" value="F:ATP hydrolysis activity"/>
    <property type="evidence" value="ECO:0007669"/>
    <property type="project" value="InterPro"/>
</dbReference>
<name>A0A4W5Q1F6_9TELE</name>
<accession>A0A4W5Q1F6</accession>
<reference evidence="2" key="1">
    <citation type="submission" date="2018-06" db="EMBL/GenBank/DDBJ databases">
        <title>Genome assembly of Danube salmon.</title>
        <authorList>
            <person name="Macqueen D.J."/>
            <person name="Gundappa M.K."/>
        </authorList>
    </citation>
    <scope>NUCLEOTIDE SEQUENCE [LARGE SCALE GENOMIC DNA]</scope>
</reference>
<reference evidence="1" key="3">
    <citation type="submission" date="2025-09" db="UniProtKB">
        <authorList>
            <consortium name="Ensembl"/>
        </authorList>
    </citation>
    <scope>IDENTIFICATION</scope>
</reference>
<dbReference type="InterPro" id="IPR031248">
    <property type="entry name" value="RNF213"/>
</dbReference>
<protein>
    <submittedName>
        <fullName evidence="1">Uncharacterized protein</fullName>
    </submittedName>
</protein>
<dbReference type="PANTHER" id="PTHR22605">
    <property type="entry name" value="RZ-TYPE DOMAIN-CONTAINING PROTEIN"/>
    <property type="match status" value="1"/>
</dbReference>
<dbReference type="STRING" id="62062.ENSHHUP00000068258"/>
<dbReference type="PANTHER" id="PTHR22605:SF16">
    <property type="entry name" value="E3 UBIQUITIN-PROTEIN LIGASE RNF213"/>
    <property type="match status" value="1"/>
</dbReference>
<dbReference type="Ensembl" id="ENSHHUT00000070547.1">
    <property type="protein sequence ID" value="ENSHHUP00000068258.1"/>
    <property type="gene ID" value="ENSHHUG00000040243.1"/>
</dbReference>
<keyword evidence="2" id="KW-1185">Reference proteome</keyword>
<organism evidence="1 2">
    <name type="scientific">Hucho hucho</name>
    <name type="common">huchen</name>
    <dbReference type="NCBI Taxonomy" id="62062"/>
    <lineage>
        <taxon>Eukaryota</taxon>
        <taxon>Metazoa</taxon>
        <taxon>Chordata</taxon>
        <taxon>Craniata</taxon>
        <taxon>Vertebrata</taxon>
        <taxon>Euteleostomi</taxon>
        <taxon>Actinopterygii</taxon>
        <taxon>Neopterygii</taxon>
        <taxon>Teleostei</taxon>
        <taxon>Protacanthopterygii</taxon>
        <taxon>Salmoniformes</taxon>
        <taxon>Salmonidae</taxon>
        <taxon>Salmoninae</taxon>
        <taxon>Hucho</taxon>
    </lineage>
</organism>